<dbReference type="GO" id="GO:0009089">
    <property type="term" value="P:lysine biosynthetic process via diaminopimelate"/>
    <property type="evidence" value="ECO:0007669"/>
    <property type="project" value="UniProtKB-UniRule"/>
</dbReference>
<evidence type="ECO:0000256" key="2">
    <source>
        <dbReference type="ARBA" id="ARBA00022605"/>
    </source>
</evidence>
<keyword evidence="6" id="KW-0520">NAD</keyword>
<organism evidence="15 16">
    <name type="scientific">Woeseia oceani</name>
    <dbReference type="NCBI Taxonomy" id="1548547"/>
    <lineage>
        <taxon>Bacteria</taxon>
        <taxon>Pseudomonadati</taxon>
        <taxon>Pseudomonadota</taxon>
        <taxon>Gammaproteobacteria</taxon>
        <taxon>Woeseiales</taxon>
        <taxon>Woeseiaceae</taxon>
        <taxon>Woeseia</taxon>
    </lineage>
</organism>
<evidence type="ECO:0000256" key="10">
    <source>
        <dbReference type="ARBA" id="ARBA00049080"/>
    </source>
</evidence>
<keyword evidence="16" id="KW-1185">Reference proteome</keyword>
<dbReference type="InterPro" id="IPR023940">
    <property type="entry name" value="DHDPR_bac"/>
</dbReference>
<dbReference type="GO" id="GO:0019877">
    <property type="term" value="P:diaminopimelate biosynthetic process"/>
    <property type="evidence" value="ECO:0007669"/>
    <property type="project" value="UniProtKB-KW"/>
</dbReference>
<comment type="catalytic activity">
    <reaction evidence="11">
        <text>(S)-2,3,4,5-tetrahydrodipicolinate + NAD(+) + H2O = (2S,4S)-4-hydroxy-2,3,4,5-tetrahydrodipicolinate + NADH + H(+)</text>
        <dbReference type="Rhea" id="RHEA:35323"/>
        <dbReference type="ChEBI" id="CHEBI:15377"/>
        <dbReference type="ChEBI" id="CHEBI:15378"/>
        <dbReference type="ChEBI" id="CHEBI:16845"/>
        <dbReference type="ChEBI" id="CHEBI:57540"/>
        <dbReference type="ChEBI" id="CHEBI:57945"/>
        <dbReference type="ChEBI" id="CHEBI:67139"/>
        <dbReference type="EC" id="1.17.1.8"/>
    </reaction>
</comment>
<dbReference type="Pfam" id="PF05173">
    <property type="entry name" value="DapB_C"/>
    <property type="match status" value="1"/>
</dbReference>
<dbReference type="Gene3D" id="3.30.360.10">
    <property type="entry name" value="Dihydrodipicolinate Reductase, domain 2"/>
    <property type="match status" value="1"/>
</dbReference>
<comment type="pathway">
    <text evidence="8">Amino-acid biosynthesis; L-lysine biosynthesis via DAP pathway; (S)-tetrahydrodipicolinate from L-aspartate: step 4/4.</text>
</comment>
<dbReference type="EMBL" id="CP016268">
    <property type="protein sequence ID" value="ANO51524.1"/>
    <property type="molecule type" value="Genomic_DNA"/>
</dbReference>
<evidence type="ECO:0000256" key="8">
    <source>
        <dbReference type="ARBA" id="ARBA00037922"/>
    </source>
</evidence>
<dbReference type="PANTHER" id="PTHR20836">
    <property type="entry name" value="DIHYDRODIPICOLINATE REDUCTASE"/>
    <property type="match status" value="1"/>
</dbReference>
<dbReference type="PANTHER" id="PTHR20836:SF0">
    <property type="entry name" value="4-HYDROXY-TETRAHYDRODIPICOLINATE REDUCTASE 1, CHLOROPLASTIC-RELATED"/>
    <property type="match status" value="1"/>
</dbReference>
<accession>A0A193LGN4</accession>
<evidence type="ECO:0000256" key="4">
    <source>
        <dbReference type="ARBA" id="ARBA00022915"/>
    </source>
</evidence>
<dbReference type="STRING" id="1548547.BA177_10185"/>
<protein>
    <recommendedName>
        <fullName evidence="9 12">4-hydroxy-tetrahydrodipicolinate reductase</fullName>
        <ecNumber evidence="9 12">1.17.1.8</ecNumber>
    </recommendedName>
</protein>
<dbReference type="AlphaFoldDB" id="A0A193LGN4"/>
<keyword evidence="3" id="KW-0521">NADP</keyword>
<dbReference type="PIRSF" id="PIRSF000161">
    <property type="entry name" value="DHPR"/>
    <property type="match status" value="1"/>
</dbReference>
<feature type="domain" description="Dihydrodipicolinate reductase C-terminal" evidence="14">
    <location>
        <begin position="117"/>
        <end position="253"/>
    </location>
</feature>
<dbReference type="NCBIfam" id="TIGR00036">
    <property type="entry name" value="dapB"/>
    <property type="match status" value="1"/>
</dbReference>
<reference evidence="15 16" key="1">
    <citation type="submission" date="2016-06" db="EMBL/GenBank/DDBJ databases">
        <title>Complete genome sequence of a deep-branching marine Gamma Proteobacterium Woeseia oceani type strain XK5.</title>
        <authorList>
            <person name="Mu D."/>
            <person name="Du Z."/>
        </authorList>
    </citation>
    <scope>NUCLEOTIDE SEQUENCE [LARGE SCALE GENOMIC DNA]</scope>
    <source>
        <strain evidence="15 16">XK5</strain>
    </source>
</reference>
<evidence type="ECO:0000256" key="9">
    <source>
        <dbReference type="ARBA" id="ARBA00038983"/>
    </source>
</evidence>
<proteinExistence type="inferred from homology"/>
<name>A0A193LGN4_9GAMM</name>
<gene>
    <name evidence="15" type="ORF">BA177_10185</name>
</gene>
<dbReference type="KEGG" id="woc:BA177_10185"/>
<keyword evidence="2" id="KW-0028">Amino-acid biosynthesis</keyword>
<dbReference type="CDD" id="cd02274">
    <property type="entry name" value="DHDPR_N"/>
    <property type="match status" value="1"/>
</dbReference>
<evidence type="ECO:0000313" key="16">
    <source>
        <dbReference type="Proteomes" id="UP000092695"/>
    </source>
</evidence>
<dbReference type="GO" id="GO:0008839">
    <property type="term" value="F:4-hydroxy-tetrahydrodipicolinate reductase"/>
    <property type="evidence" value="ECO:0007669"/>
    <property type="project" value="UniProtKB-UniRule"/>
</dbReference>
<evidence type="ECO:0000259" key="13">
    <source>
        <dbReference type="Pfam" id="PF01113"/>
    </source>
</evidence>
<evidence type="ECO:0000256" key="6">
    <source>
        <dbReference type="ARBA" id="ARBA00023027"/>
    </source>
</evidence>
<evidence type="ECO:0000256" key="1">
    <source>
        <dbReference type="ARBA" id="ARBA00006642"/>
    </source>
</evidence>
<dbReference type="SUPFAM" id="SSF55347">
    <property type="entry name" value="Glyceraldehyde-3-phosphate dehydrogenase-like, C-terminal domain"/>
    <property type="match status" value="1"/>
</dbReference>
<dbReference type="EC" id="1.17.1.8" evidence="9 12"/>
<dbReference type="InterPro" id="IPR022663">
    <property type="entry name" value="DapB_C"/>
</dbReference>
<keyword evidence="5" id="KW-0560">Oxidoreductase</keyword>
<comment type="similarity">
    <text evidence="1">Belongs to the DapB family.</text>
</comment>
<dbReference type="Proteomes" id="UP000092695">
    <property type="component" value="Chromosome"/>
</dbReference>
<evidence type="ECO:0000256" key="12">
    <source>
        <dbReference type="NCBIfam" id="TIGR00036"/>
    </source>
</evidence>
<dbReference type="InterPro" id="IPR000846">
    <property type="entry name" value="DapB_N"/>
</dbReference>
<evidence type="ECO:0000259" key="14">
    <source>
        <dbReference type="Pfam" id="PF05173"/>
    </source>
</evidence>
<evidence type="ECO:0000313" key="15">
    <source>
        <dbReference type="EMBL" id="ANO51524.1"/>
    </source>
</evidence>
<sequence>MGREIMRAIAASEPSLQLAGVWVRPDSPLLDRPMTEFAGPAASEVTASCDLSAVLAAADVAIDFSLPAAVPNILQEAVKARKALVCGVSGLDQDTLTLMQSAARTVPLFYDRNMSIGVALLRRMVEQSGQVLGEGFSATISDLHHAEKRDAPSGTALMLGETLAAARGQDFKSVMRYDSEQAAVARNSDDIVFDVRREGLHPGAHTVVLAGPDENLSFSHTVTDRRVFAVGALRAAKWLHERPPGLYSMQDLLQG</sequence>
<comment type="catalytic activity">
    <reaction evidence="10">
        <text>(S)-2,3,4,5-tetrahydrodipicolinate + NADP(+) + H2O = (2S,4S)-4-hydroxy-2,3,4,5-tetrahydrodipicolinate + NADPH + H(+)</text>
        <dbReference type="Rhea" id="RHEA:35331"/>
        <dbReference type="ChEBI" id="CHEBI:15377"/>
        <dbReference type="ChEBI" id="CHEBI:15378"/>
        <dbReference type="ChEBI" id="CHEBI:16845"/>
        <dbReference type="ChEBI" id="CHEBI:57783"/>
        <dbReference type="ChEBI" id="CHEBI:58349"/>
        <dbReference type="ChEBI" id="CHEBI:67139"/>
        <dbReference type="EC" id="1.17.1.8"/>
    </reaction>
</comment>
<evidence type="ECO:0000256" key="3">
    <source>
        <dbReference type="ARBA" id="ARBA00022857"/>
    </source>
</evidence>
<evidence type="ECO:0000256" key="11">
    <source>
        <dbReference type="ARBA" id="ARBA00049396"/>
    </source>
</evidence>
<dbReference type="Pfam" id="PF01113">
    <property type="entry name" value="DapB_N"/>
    <property type="match status" value="1"/>
</dbReference>
<dbReference type="Gene3D" id="3.40.50.720">
    <property type="entry name" value="NAD(P)-binding Rossmann-like Domain"/>
    <property type="match status" value="1"/>
</dbReference>
<evidence type="ECO:0000256" key="5">
    <source>
        <dbReference type="ARBA" id="ARBA00023002"/>
    </source>
</evidence>
<feature type="domain" description="Dihydrodipicolinate reductase N-terminal" evidence="13">
    <location>
        <begin position="1"/>
        <end position="114"/>
    </location>
</feature>
<dbReference type="SUPFAM" id="SSF51735">
    <property type="entry name" value="NAD(P)-binding Rossmann-fold domains"/>
    <property type="match status" value="1"/>
</dbReference>
<keyword evidence="4" id="KW-0220">Diaminopimelate biosynthesis</keyword>
<keyword evidence="7" id="KW-0457">Lysine biosynthesis</keyword>
<evidence type="ECO:0000256" key="7">
    <source>
        <dbReference type="ARBA" id="ARBA00023154"/>
    </source>
</evidence>
<dbReference type="InterPro" id="IPR036291">
    <property type="entry name" value="NAD(P)-bd_dom_sf"/>
</dbReference>